<accession>A0A6G1J4J6</accession>
<keyword evidence="4" id="KW-1185">Reference proteome</keyword>
<name>A0A6G1J4J6_9PLEO</name>
<feature type="compositionally biased region" description="Basic and acidic residues" evidence="1">
    <location>
        <begin position="589"/>
        <end position="598"/>
    </location>
</feature>
<evidence type="ECO:0000256" key="1">
    <source>
        <dbReference type="SAM" id="MobiDB-lite"/>
    </source>
</evidence>
<feature type="compositionally biased region" description="Basic and acidic residues" evidence="1">
    <location>
        <begin position="347"/>
        <end position="356"/>
    </location>
</feature>
<feature type="compositionally biased region" description="Basic and acidic residues" evidence="1">
    <location>
        <begin position="609"/>
        <end position="665"/>
    </location>
</feature>
<protein>
    <submittedName>
        <fullName evidence="3">Uncharacterized protein</fullName>
    </submittedName>
</protein>
<keyword evidence="2" id="KW-1133">Transmembrane helix</keyword>
<organism evidence="3 4">
    <name type="scientific">Lentithecium fluviatile CBS 122367</name>
    <dbReference type="NCBI Taxonomy" id="1168545"/>
    <lineage>
        <taxon>Eukaryota</taxon>
        <taxon>Fungi</taxon>
        <taxon>Dikarya</taxon>
        <taxon>Ascomycota</taxon>
        <taxon>Pezizomycotina</taxon>
        <taxon>Dothideomycetes</taxon>
        <taxon>Pleosporomycetidae</taxon>
        <taxon>Pleosporales</taxon>
        <taxon>Massarineae</taxon>
        <taxon>Lentitheciaceae</taxon>
        <taxon>Lentithecium</taxon>
    </lineage>
</organism>
<proteinExistence type="predicted"/>
<reference evidence="3" key="1">
    <citation type="journal article" date="2020" name="Stud. Mycol.">
        <title>101 Dothideomycetes genomes: a test case for predicting lifestyles and emergence of pathogens.</title>
        <authorList>
            <person name="Haridas S."/>
            <person name="Albert R."/>
            <person name="Binder M."/>
            <person name="Bloem J."/>
            <person name="Labutti K."/>
            <person name="Salamov A."/>
            <person name="Andreopoulos B."/>
            <person name="Baker S."/>
            <person name="Barry K."/>
            <person name="Bills G."/>
            <person name="Bluhm B."/>
            <person name="Cannon C."/>
            <person name="Castanera R."/>
            <person name="Culley D."/>
            <person name="Daum C."/>
            <person name="Ezra D."/>
            <person name="Gonzalez J."/>
            <person name="Henrissat B."/>
            <person name="Kuo A."/>
            <person name="Liang C."/>
            <person name="Lipzen A."/>
            <person name="Lutzoni F."/>
            <person name="Magnuson J."/>
            <person name="Mondo S."/>
            <person name="Nolan M."/>
            <person name="Ohm R."/>
            <person name="Pangilinan J."/>
            <person name="Park H.-J."/>
            <person name="Ramirez L."/>
            <person name="Alfaro M."/>
            <person name="Sun H."/>
            <person name="Tritt A."/>
            <person name="Yoshinaga Y."/>
            <person name="Zwiers L.-H."/>
            <person name="Turgeon B."/>
            <person name="Goodwin S."/>
            <person name="Spatafora J."/>
            <person name="Crous P."/>
            <person name="Grigoriev I."/>
        </authorList>
    </citation>
    <scope>NUCLEOTIDE SEQUENCE</scope>
    <source>
        <strain evidence="3">CBS 122367</strain>
    </source>
</reference>
<feature type="transmembrane region" description="Helical" evidence="2">
    <location>
        <begin position="16"/>
        <end position="36"/>
    </location>
</feature>
<feature type="region of interest" description="Disordered" evidence="1">
    <location>
        <begin position="433"/>
        <end position="665"/>
    </location>
</feature>
<feature type="region of interest" description="Disordered" evidence="1">
    <location>
        <begin position="347"/>
        <end position="388"/>
    </location>
</feature>
<dbReference type="Proteomes" id="UP000799291">
    <property type="component" value="Unassembled WGS sequence"/>
</dbReference>
<evidence type="ECO:0000256" key="2">
    <source>
        <dbReference type="SAM" id="Phobius"/>
    </source>
</evidence>
<dbReference type="AlphaFoldDB" id="A0A6G1J4J6"/>
<feature type="compositionally biased region" description="Basic and acidic residues" evidence="1">
    <location>
        <begin position="443"/>
        <end position="572"/>
    </location>
</feature>
<evidence type="ECO:0000313" key="3">
    <source>
        <dbReference type="EMBL" id="KAF2685131.1"/>
    </source>
</evidence>
<feature type="compositionally biased region" description="Basic residues" evidence="1">
    <location>
        <begin position="573"/>
        <end position="588"/>
    </location>
</feature>
<feature type="compositionally biased region" description="Basic residues" evidence="1">
    <location>
        <begin position="599"/>
        <end position="608"/>
    </location>
</feature>
<sequence length="665" mass="78196">MPYPRIVLPAFEAENLIISTILISGIGLLFIIPAFMSRSSGRMRYGVRPHTTPRHSAFPLHGRDPMPILHPGSSSIRGSGQQPFRFRPWLDTLEGPESGDSARPPVVGGQVDGMTPVEQHIVRVLESIWGCQKAMEEHLENERVRCRLSQPIVRIGGLEPEDEEIPAVRPLPHPRQHGLVGPRRRECVWEYPLGYDPDVNGGYIDERGQLRAGVIPGGASFTDPQRLMREEHVARNLDGTPVFPQVRGDLGGHYMHPRHLRHPRQLWHSYAGNIDQDGDYVLRPAGYLSYSSGRQDERGNARGSTRYIELDDDEIDRAAERYRRRYELYRPYPPYIGSVLRERYERERERGESTEVHHHRSARRNSEHAAPPEDDEEELQQLSQEQRSLREEVEQVQRWYVAGGDFESDDPVHTWYLVRTELDERLNSLDKEREEVLEDEERGEPSTRAEYREYIHHFEEGRGRRSDERHRSRSECGSDRDRDESRSRRRSNEIYRRRHESELNRDRKSRSRTRERSYRPRYESDSNRDERLWSRRRNDEHRSRRRDDSEDGGGHQRRQEDSYHRSRRDHGSRSRSHSHGGRNDHHRSGRESDSERDSRRRRHNRSRRISSDNHYHSKNSNDSERDGGESRRSREMEHRSSNDGERSSDEGKVAEEKKERGIEEL</sequence>
<keyword evidence="2" id="KW-0812">Transmembrane</keyword>
<gene>
    <name evidence="3" type="ORF">K458DRAFT_20603</name>
</gene>
<keyword evidence="2" id="KW-0472">Membrane</keyword>
<evidence type="ECO:0000313" key="4">
    <source>
        <dbReference type="Proteomes" id="UP000799291"/>
    </source>
</evidence>
<dbReference type="EMBL" id="MU005579">
    <property type="protein sequence ID" value="KAF2685131.1"/>
    <property type="molecule type" value="Genomic_DNA"/>
</dbReference>